<protein>
    <submittedName>
        <fullName evidence="2">7,8-dihydropterin-6-yl-methyl-4-(Beta-D-ribofuranosyl)aminobenzene 5'-phosphate synthase</fullName>
    </submittedName>
</protein>
<evidence type="ECO:0000259" key="1">
    <source>
        <dbReference type="SMART" id="SM00849"/>
    </source>
</evidence>
<accession>A0A1H3VEL9</accession>
<name>A0A1H3VEL9_SELRU</name>
<dbReference type="Proteomes" id="UP000183469">
    <property type="component" value="Unassembled WGS sequence"/>
</dbReference>
<dbReference type="InterPro" id="IPR052926">
    <property type="entry name" value="Metallo-beta-lactamase_dom"/>
</dbReference>
<dbReference type="SUPFAM" id="SSF56281">
    <property type="entry name" value="Metallo-hydrolase/oxidoreductase"/>
    <property type="match status" value="1"/>
</dbReference>
<dbReference type="InterPro" id="IPR041712">
    <property type="entry name" value="DHPS-like_MBL-fold"/>
</dbReference>
<feature type="domain" description="Metallo-beta-lactamase" evidence="1">
    <location>
        <begin position="26"/>
        <end position="249"/>
    </location>
</feature>
<sequence>MSLLYRVTVLVDNNVIGSRKDLEAEHGLSMFIETPDISFLFDCGYTGLAFENARKMGVDLTRVKYVVLSHSHYDHAGGFPALLKYCQPEAVYTGRNFWQVKYSYDKENGEYLYKGCGFTKDDLDSWGIEQRICQGILHLDDYAHVVTDFDMYYDFETIPEKFVRGEEKKPDSFDDEICVLLPEDDGLAMVVGCSHVGILNMVATVRERTELPVYSVMGGIHLTGADEECMEKTMQELERLGVRNFNLCHCSGKNNMATGSIVEVKYQD</sequence>
<reference evidence="2 3" key="1">
    <citation type="submission" date="2016-10" db="EMBL/GenBank/DDBJ databases">
        <authorList>
            <person name="de Groot N.N."/>
        </authorList>
    </citation>
    <scope>NUCLEOTIDE SEQUENCE [LARGE SCALE GENOMIC DNA]</scope>
    <source>
        <strain evidence="2 3">DSM 2872</strain>
    </source>
</reference>
<dbReference type="CDD" id="cd07713">
    <property type="entry name" value="DHPS-like_MBL-fold"/>
    <property type="match status" value="1"/>
</dbReference>
<dbReference type="AlphaFoldDB" id="A0A1H3VEL9"/>
<evidence type="ECO:0000313" key="2">
    <source>
        <dbReference type="EMBL" id="SDZ72592.1"/>
    </source>
</evidence>
<dbReference type="InterPro" id="IPR001279">
    <property type="entry name" value="Metallo-B-lactamas"/>
</dbReference>
<dbReference type="EMBL" id="FNQG01000002">
    <property type="protein sequence ID" value="SDZ72592.1"/>
    <property type="molecule type" value="Genomic_DNA"/>
</dbReference>
<gene>
    <name evidence="2" type="ORF">SAMN05660648_00022</name>
</gene>
<dbReference type="PANTHER" id="PTHR13754:SF13">
    <property type="entry name" value="METALLO-BETA-LACTAMASE SUPERFAMILY PROTEIN (AFU_ORTHOLOGUE AFUA_3G07630)"/>
    <property type="match status" value="1"/>
</dbReference>
<dbReference type="GO" id="GO:0016740">
    <property type="term" value="F:transferase activity"/>
    <property type="evidence" value="ECO:0007669"/>
    <property type="project" value="TreeGrafter"/>
</dbReference>
<dbReference type="Gene3D" id="3.60.15.10">
    <property type="entry name" value="Ribonuclease Z/Hydroxyacylglutathione hydrolase-like"/>
    <property type="match status" value="1"/>
</dbReference>
<organism evidence="2 3">
    <name type="scientific">Selenomonas ruminantium</name>
    <dbReference type="NCBI Taxonomy" id="971"/>
    <lineage>
        <taxon>Bacteria</taxon>
        <taxon>Bacillati</taxon>
        <taxon>Bacillota</taxon>
        <taxon>Negativicutes</taxon>
        <taxon>Selenomonadales</taxon>
        <taxon>Selenomonadaceae</taxon>
        <taxon>Selenomonas</taxon>
    </lineage>
</organism>
<evidence type="ECO:0000313" key="3">
    <source>
        <dbReference type="Proteomes" id="UP000183469"/>
    </source>
</evidence>
<dbReference type="Pfam" id="PF00753">
    <property type="entry name" value="Lactamase_B"/>
    <property type="match status" value="1"/>
</dbReference>
<dbReference type="SMART" id="SM00849">
    <property type="entry name" value="Lactamase_B"/>
    <property type="match status" value="1"/>
</dbReference>
<proteinExistence type="predicted"/>
<dbReference type="PANTHER" id="PTHR13754">
    <property type="entry name" value="METALLO-BETA-LACTAMASE SUPERFAMILY PROTEIN"/>
    <property type="match status" value="1"/>
</dbReference>
<dbReference type="InterPro" id="IPR036866">
    <property type="entry name" value="RibonucZ/Hydroxyglut_hydro"/>
</dbReference>
<dbReference type="RefSeq" id="WP_074670070.1">
    <property type="nucleotide sequence ID" value="NZ_FNQG01000002.1"/>
</dbReference>